<proteinExistence type="predicted"/>
<feature type="domain" description="M23ase beta-sheet core" evidence="2">
    <location>
        <begin position="52"/>
        <end position="145"/>
    </location>
</feature>
<feature type="chain" id="PRO_5045266107" evidence="1">
    <location>
        <begin position="25"/>
        <end position="195"/>
    </location>
</feature>
<evidence type="ECO:0000313" key="4">
    <source>
        <dbReference type="Proteomes" id="UP000683559"/>
    </source>
</evidence>
<name>A0ABX8LJB3_9BACT</name>
<evidence type="ECO:0000259" key="2">
    <source>
        <dbReference type="Pfam" id="PF01551"/>
    </source>
</evidence>
<keyword evidence="4" id="KW-1185">Reference proteome</keyword>
<evidence type="ECO:0000256" key="1">
    <source>
        <dbReference type="SAM" id="SignalP"/>
    </source>
</evidence>
<dbReference type="PANTHER" id="PTHR21666">
    <property type="entry name" value="PEPTIDASE-RELATED"/>
    <property type="match status" value="1"/>
</dbReference>
<sequence>MAAVRHLFSALTILFCLAPFPALAGGSLPVDGVVTSGVGWRLDPFGSGKLVFHRGVDIAVPAGTPVRATRGGKVAFAGQRRGYGATVILEHENGDRTLYGHNSWLNVHSGDLVEAGAVLALSGNSGRSTGPHVHYERIAGGGPVNGENEEAPDVAVAAPPHSQGMSAETRRALEQRLDESLGSLLQHIKSDINGG</sequence>
<dbReference type="PANTHER" id="PTHR21666:SF270">
    <property type="entry name" value="MUREIN HYDROLASE ACTIVATOR ENVC"/>
    <property type="match status" value="1"/>
</dbReference>
<dbReference type="InterPro" id="IPR016047">
    <property type="entry name" value="M23ase_b-sheet_dom"/>
</dbReference>
<dbReference type="Proteomes" id="UP000683559">
    <property type="component" value="Chromosome"/>
</dbReference>
<dbReference type="Pfam" id="PF01551">
    <property type="entry name" value="Peptidase_M23"/>
    <property type="match status" value="1"/>
</dbReference>
<evidence type="ECO:0000313" key="3">
    <source>
        <dbReference type="EMBL" id="QXE91787.1"/>
    </source>
</evidence>
<dbReference type="EMBL" id="CP077683">
    <property type="protein sequence ID" value="QXE91787.1"/>
    <property type="molecule type" value="Genomic_DNA"/>
</dbReference>
<protein>
    <submittedName>
        <fullName evidence="3">M23 family metallopeptidase</fullName>
    </submittedName>
</protein>
<reference evidence="3 4" key="1">
    <citation type="submission" date="2021-06" db="EMBL/GenBank/DDBJ databases">
        <title>Gemonas diversity in paddy soil.</title>
        <authorList>
            <person name="Liu G."/>
        </authorList>
    </citation>
    <scope>NUCLEOTIDE SEQUENCE [LARGE SCALE GENOMIC DNA]</scope>
    <source>
        <strain evidence="3 4">RG2</strain>
    </source>
</reference>
<dbReference type="CDD" id="cd12797">
    <property type="entry name" value="M23_peptidase"/>
    <property type="match status" value="1"/>
</dbReference>
<dbReference type="InterPro" id="IPR050570">
    <property type="entry name" value="Cell_wall_metabolism_enzyme"/>
</dbReference>
<keyword evidence="1" id="KW-0732">Signal</keyword>
<accession>A0ABX8LJB3</accession>
<gene>
    <name evidence="3" type="ORF">KP001_04390</name>
</gene>
<feature type="signal peptide" evidence="1">
    <location>
        <begin position="1"/>
        <end position="24"/>
    </location>
</feature>
<organism evidence="3 4">
    <name type="scientific">Geomonas subterranea</name>
    <dbReference type="NCBI Taxonomy" id="2847989"/>
    <lineage>
        <taxon>Bacteria</taxon>
        <taxon>Pseudomonadati</taxon>
        <taxon>Thermodesulfobacteriota</taxon>
        <taxon>Desulfuromonadia</taxon>
        <taxon>Geobacterales</taxon>
        <taxon>Geobacteraceae</taxon>
        <taxon>Geomonas</taxon>
    </lineage>
</organism>